<dbReference type="EMBL" id="JAUIZM010000001">
    <property type="protein sequence ID" value="KAK1403209.1"/>
    <property type="molecule type" value="Genomic_DNA"/>
</dbReference>
<comment type="caution">
    <text evidence="1">The sequence shown here is derived from an EMBL/GenBank/DDBJ whole genome shotgun (WGS) entry which is preliminary data.</text>
</comment>
<sequence length="283" mass="32098">MASWEPSATTETEVPLRRGVLHPLGVSFLTIMQKGCTKAQDSGGRTGSTTRRIARLIAPALPFMYAMQYELLVVLAFIDDHIRVFANFFKNRYPPSTYLFRKIERLVDIVETLPDNLDDTMSNFPVIIQRIPFLDSALTTLISSINLLLSIFTHWRISYYTREKDIMVDVSCDSFSDDSDILVQLNTDHFKEVREAKTVGMRASYKDIFERGKREVFARKRESAADQDLLESYYSTEEALEGDGTGSDDNIVTEDPIMELFDTSWHMNPAKASSLPAGSFTFA</sequence>
<dbReference type="PANTHER" id="PTHR37710:SF1">
    <property type="entry name" value="TRANSMEMBRANE PROTEIN"/>
    <property type="match status" value="1"/>
</dbReference>
<dbReference type="AlphaFoldDB" id="A0AAD8JFE1"/>
<evidence type="ECO:0000313" key="2">
    <source>
        <dbReference type="Proteomes" id="UP001237642"/>
    </source>
</evidence>
<dbReference type="Proteomes" id="UP001237642">
    <property type="component" value="Unassembled WGS sequence"/>
</dbReference>
<reference evidence="1" key="1">
    <citation type="submission" date="2023-02" db="EMBL/GenBank/DDBJ databases">
        <title>Genome of toxic invasive species Heracleum sosnowskyi carries increased number of genes despite the absence of recent whole-genome duplications.</title>
        <authorList>
            <person name="Schelkunov M."/>
            <person name="Shtratnikova V."/>
            <person name="Makarenko M."/>
            <person name="Klepikova A."/>
            <person name="Omelchenko D."/>
            <person name="Novikova G."/>
            <person name="Obukhova E."/>
            <person name="Bogdanov V."/>
            <person name="Penin A."/>
            <person name="Logacheva M."/>
        </authorList>
    </citation>
    <scope>NUCLEOTIDE SEQUENCE</scope>
    <source>
        <strain evidence="1">Hsosn_3</strain>
        <tissue evidence="1">Leaf</tissue>
    </source>
</reference>
<name>A0AAD8JFE1_9APIA</name>
<gene>
    <name evidence="1" type="ORF">POM88_002814</name>
</gene>
<dbReference type="PANTHER" id="PTHR37710">
    <property type="entry name" value="TRANSMEMBRANE PROTEIN"/>
    <property type="match status" value="1"/>
</dbReference>
<organism evidence="1 2">
    <name type="scientific">Heracleum sosnowskyi</name>
    <dbReference type="NCBI Taxonomy" id="360622"/>
    <lineage>
        <taxon>Eukaryota</taxon>
        <taxon>Viridiplantae</taxon>
        <taxon>Streptophyta</taxon>
        <taxon>Embryophyta</taxon>
        <taxon>Tracheophyta</taxon>
        <taxon>Spermatophyta</taxon>
        <taxon>Magnoliopsida</taxon>
        <taxon>eudicotyledons</taxon>
        <taxon>Gunneridae</taxon>
        <taxon>Pentapetalae</taxon>
        <taxon>asterids</taxon>
        <taxon>campanulids</taxon>
        <taxon>Apiales</taxon>
        <taxon>Apiaceae</taxon>
        <taxon>Apioideae</taxon>
        <taxon>apioid superclade</taxon>
        <taxon>Tordylieae</taxon>
        <taxon>Tordyliinae</taxon>
        <taxon>Heracleum</taxon>
    </lineage>
</organism>
<evidence type="ECO:0000313" key="1">
    <source>
        <dbReference type="EMBL" id="KAK1403209.1"/>
    </source>
</evidence>
<reference evidence="1" key="2">
    <citation type="submission" date="2023-05" db="EMBL/GenBank/DDBJ databases">
        <authorList>
            <person name="Schelkunov M.I."/>
        </authorList>
    </citation>
    <scope>NUCLEOTIDE SEQUENCE</scope>
    <source>
        <strain evidence="1">Hsosn_3</strain>
        <tissue evidence="1">Leaf</tissue>
    </source>
</reference>
<accession>A0AAD8JFE1</accession>
<protein>
    <submittedName>
        <fullName evidence="1">Uncharacterized protein</fullName>
    </submittedName>
</protein>
<proteinExistence type="predicted"/>
<keyword evidence="2" id="KW-1185">Reference proteome</keyword>